<reference evidence="1 2" key="1">
    <citation type="submission" date="2015-06" db="EMBL/GenBank/DDBJ databases">
        <title>New insights into the roles of widespread benthic archaea in carbon and nitrogen cycling.</title>
        <authorList>
            <person name="Lazar C.S."/>
            <person name="Baker B.J."/>
            <person name="Seitz K.W."/>
            <person name="Hyde A.S."/>
            <person name="Dick G.J."/>
            <person name="Hinrichs K.-U."/>
            <person name="Teske A.P."/>
        </authorList>
    </citation>
    <scope>NUCLEOTIDE SEQUENCE [LARGE SCALE GENOMIC DNA]</scope>
    <source>
        <strain evidence="1">SG8-32-1</strain>
    </source>
</reference>
<gene>
    <name evidence="1" type="ORF">AC477_01740</name>
</gene>
<dbReference type="EMBL" id="LFWU01000034">
    <property type="protein sequence ID" value="KON33277.1"/>
    <property type="molecule type" value="Genomic_DNA"/>
</dbReference>
<proteinExistence type="predicted"/>
<name>A0A0M0BXE8_9ARCH</name>
<dbReference type="AlphaFoldDB" id="A0A0M0BXE8"/>
<sequence length="73" mass="8506">MARKQTRQKESLRCSTLKANLIFQKNFLHFINLKTSFQALRKHFSRKLNRISLLTSFIKNLKGITPRSESLAG</sequence>
<comment type="caution">
    <text evidence="1">The sequence shown here is derived from an EMBL/GenBank/DDBJ whole genome shotgun (WGS) entry which is preliminary data.</text>
</comment>
<accession>A0A0M0BXE8</accession>
<evidence type="ECO:0000313" key="2">
    <source>
        <dbReference type="Proteomes" id="UP000037237"/>
    </source>
</evidence>
<protein>
    <submittedName>
        <fullName evidence="1">Uncharacterized protein</fullName>
    </submittedName>
</protein>
<organism evidence="1 2">
    <name type="scientific">miscellaneous Crenarchaeota group-1 archaeon SG8-32-1</name>
    <dbReference type="NCBI Taxonomy" id="1685124"/>
    <lineage>
        <taxon>Archaea</taxon>
        <taxon>Candidatus Bathyarchaeota</taxon>
        <taxon>MCG-1</taxon>
    </lineage>
</organism>
<dbReference type="Proteomes" id="UP000037237">
    <property type="component" value="Unassembled WGS sequence"/>
</dbReference>
<evidence type="ECO:0000313" key="1">
    <source>
        <dbReference type="EMBL" id="KON33277.1"/>
    </source>
</evidence>